<dbReference type="InParanoid" id="I3TFB0"/>
<organism evidence="1 2">
    <name type="scientific">Thermogladius calderae (strain DSM 22663 / VKM B-2946 / 1633)</name>
    <dbReference type="NCBI Taxonomy" id="1184251"/>
    <lineage>
        <taxon>Archaea</taxon>
        <taxon>Thermoproteota</taxon>
        <taxon>Thermoprotei</taxon>
        <taxon>Desulfurococcales</taxon>
        <taxon>Desulfurococcaceae</taxon>
        <taxon>Thermogladius</taxon>
    </lineage>
</organism>
<dbReference type="KEGG" id="thg:TCELL_1025"/>
<name>I3TFB0_THEC1</name>
<sequence>MRHCAGALAELRRCAKLLPGSRVSLTEGCEELLDKFQECVALSFVPLEEVERARRYVQELNSLLSEVTANLGGRGWALPRETSDFSRDPLEHLKKKITLYTYDLLRRKTTITEYASKARSALGSSMRSNLRIVFEVYVLASVVKHLAGHGARIVYPEHKFIYFDRQGKQASGSIPPNLAVELDEGVLSFFLEAPRPLGWRGLKDLSRVWRFYVTLRPDIMVYSGLVLDIVDLSSNGPPVKRPDVIVECKELEDWYARTRELKGPVNPSLSFSEWFRRWLSGLWSGLADVLGVDPSVVREVAEGERRGVRVTEAQLVKFYKAFYDPRRFYLVSSPRLPGYVRSDLESSGIVVYDGVRIGEPGALRELAEELAKFAEPVEEPSRHLRRVREALRGLGLELSEDELSRLLAEFALSRLGEFKDFTLSRRAETAA</sequence>
<dbReference type="AlphaFoldDB" id="I3TFB0"/>
<keyword evidence="2" id="KW-1185">Reference proteome</keyword>
<protein>
    <submittedName>
        <fullName evidence="1">Uncharacterized protein</fullName>
    </submittedName>
</protein>
<dbReference type="HOGENOM" id="CLU_052138_0_0_2"/>
<accession>I3TFB0</accession>
<reference evidence="1 2" key="1">
    <citation type="journal article" date="2012" name="J. Bacteriol.">
        <title>Complete genome sequence of the hyperthermophilic cellulolytic Crenarchaeon 'Thermogladius cellulolyticus' 1633.</title>
        <authorList>
            <person name="Mardanov A.V."/>
            <person name="Kochetkova T.V."/>
            <person name="Beletsky A.V."/>
            <person name="Bonch-Osmolovskaya E.A."/>
            <person name="Ravin N.V."/>
            <person name="Skryabin K.G."/>
        </authorList>
    </citation>
    <scope>NUCLEOTIDE SEQUENCE [LARGE SCALE GENOMIC DNA]</scope>
    <source>
        <strain evidence="2">DSM 22663 / VKM B-2946 / 1633</strain>
    </source>
</reference>
<evidence type="ECO:0000313" key="1">
    <source>
        <dbReference type="EMBL" id="AFK51448.1"/>
    </source>
</evidence>
<dbReference type="Proteomes" id="UP000005270">
    <property type="component" value="Chromosome"/>
</dbReference>
<gene>
    <name evidence="1" type="ordered locus">TCELL_1025</name>
</gene>
<proteinExistence type="predicted"/>
<dbReference type="eggNOG" id="arCOG04216">
    <property type="taxonomic scope" value="Archaea"/>
</dbReference>
<dbReference type="EMBL" id="CP003531">
    <property type="protein sequence ID" value="AFK51448.1"/>
    <property type="molecule type" value="Genomic_DNA"/>
</dbReference>
<evidence type="ECO:0000313" key="2">
    <source>
        <dbReference type="Proteomes" id="UP000005270"/>
    </source>
</evidence>